<accession>E7QTA1</accession>
<protein>
    <recommendedName>
        <fullName evidence="5">DUF2795 domain-containing protein</fullName>
    </recommendedName>
</protein>
<evidence type="ECO:0000313" key="2">
    <source>
        <dbReference type="EMBL" id="SHK80498.1"/>
    </source>
</evidence>
<dbReference type="InterPro" id="IPR043899">
    <property type="entry name" value="DUF5789"/>
</dbReference>
<reference evidence="1 3" key="1">
    <citation type="journal article" date="2014" name="ISME J.">
        <title>Trehalose/2-sulfotrehalose biosynthesis and glycine-betaine uptake are widely spread mechanisms for osmoadaptation in the Halobacteriales.</title>
        <authorList>
            <person name="Youssef N.H."/>
            <person name="Savage-Ashlock K.N."/>
            <person name="McCully A.L."/>
            <person name="Luedtke B."/>
            <person name="Shaw E.I."/>
            <person name="Hoff W.D."/>
            <person name="Elshahed M.S."/>
        </authorList>
    </citation>
    <scope>NUCLEOTIDE SEQUENCE [LARGE SCALE GENOMIC DNA]</scope>
    <source>
        <strain evidence="1 3">DX253</strain>
    </source>
</reference>
<name>E7QTA1_HALPU</name>
<proteinExistence type="predicted"/>
<organism evidence="1 3">
    <name type="scientific">Haladaptatus paucihalophilus DX253</name>
    <dbReference type="NCBI Taxonomy" id="797209"/>
    <lineage>
        <taxon>Archaea</taxon>
        <taxon>Methanobacteriati</taxon>
        <taxon>Methanobacteriota</taxon>
        <taxon>Stenosarchaea group</taxon>
        <taxon>Halobacteria</taxon>
        <taxon>Halobacteriales</taxon>
        <taxon>Haladaptataceae</taxon>
        <taxon>Haladaptatus</taxon>
    </lineage>
</organism>
<evidence type="ECO:0008006" key="5">
    <source>
        <dbReference type="Google" id="ProtNLM"/>
    </source>
</evidence>
<dbReference type="EMBL" id="AEMG01000009">
    <property type="protein sequence ID" value="EFW91830.1"/>
    <property type="molecule type" value="Genomic_DNA"/>
</dbReference>
<dbReference type="RefSeq" id="WP_007979375.1">
    <property type="nucleotide sequence ID" value="NZ_AEMG01000009.1"/>
</dbReference>
<reference evidence="4" key="3">
    <citation type="submission" date="2016-11" db="EMBL/GenBank/DDBJ databases">
        <authorList>
            <person name="Varghese N."/>
            <person name="Submissions S."/>
        </authorList>
    </citation>
    <scope>NUCLEOTIDE SEQUENCE [LARGE SCALE GENOMIC DNA]</scope>
    <source>
        <strain evidence="4">DX253</strain>
    </source>
</reference>
<dbReference type="Pfam" id="PF19102">
    <property type="entry name" value="DUF5789"/>
    <property type="match status" value="1"/>
</dbReference>
<keyword evidence="4" id="KW-1185">Reference proteome</keyword>
<dbReference type="STRING" id="797209.GCA_000376445_02766"/>
<sequence>MAQRVKYNRVESVLRELSYPILREDAAIELDETTLVLAEGEENLGGLIAQTDQEEYESARDLETEVNNVLPREAVGEPYQSEGEG</sequence>
<dbReference type="Proteomes" id="UP000184203">
    <property type="component" value="Unassembled WGS sequence"/>
</dbReference>
<evidence type="ECO:0000313" key="4">
    <source>
        <dbReference type="Proteomes" id="UP000184203"/>
    </source>
</evidence>
<dbReference type="eggNOG" id="arCOG03020">
    <property type="taxonomic scope" value="Archaea"/>
</dbReference>
<dbReference type="PATRIC" id="fig|797209.4.peg.1987"/>
<dbReference type="Proteomes" id="UP000003751">
    <property type="component" value="Unassembled WGS sequence"/>
</dbReference>
<evidence type="ECO:0000313" key="1">
    <source>
        <dbReference type="EMBL" id="EFW91830.1"/>
    </source>
</evidence>
<reference evidence="2" key="2">
    <citation type="submission" date="2016-11" db="EMBL/GenBank/DDBJ databases">
        <authorList>
            <person name="Jaros S."/>
            <person name="Januszkiewicz K."/>
            <person name="Wedrychowicz H."/>
        </authorList>
    </citation>
    <scope>NUCLEOTIDE SEQUENCE [LARGE SCALE GENOMIC DNA]</scope>
    <source>
        <strain evidence="2">DX253</strain>
    </source>
</reference>
<gene>
    <name evidence="2" type="ORF">SAMN05444342_2232</name>
    <name evidence="1" type="ORF">ZOD2009_10145</name>
</gene>
<evidence type="ECO:0000313" key="3">
    <source>
        <dbReference type="Proteomes" id="UP000003751"/>
    </source>
</evidence>
<dbReference type="OrthoDB" id="227978at2157"/>
<dbReference type="EMBL" id="FRAN01000003">
    <property type="protein sequence ID" value="SHK80498.1"/>
    <property type="molecule type" value="Genomic_DNA"/>
</dbReference>
<dbReference type="AlphaFoldDB" id="E7QTA1"/>